<organism evidence="13 14">
    <name type="scientific">Naumannella halotolerans</name>
    <dbReference type="NCBI Taxonomy" id="993414"/>
    <lineage>
        <taxon>Bacteria</taxon>
        <taxon>Bacillati</taxon>
        <taxon>Actinomycetota</taxon>
        <taxon>Actinomycetes</taxon>
        <taxon>Propionibacteriales</taxon>
        <taxon>Propionibacteriaceae</taxon>
        <taxon>Naumannella</taxon>
    </lineage>
</organism>
<evidence type="ECO:0000256" key="5">
    <source>
        <dbReference type="ARBA" id="ARBA00022960"/>
    </source>
</evidence>
<keyword evidence="6 10" id="KW-0573">Peptidoglycan synthesis</keyword>
<dbReference type="Pfam" id="PF04101">
    <property type="entry name" value="Glyco_tran_28_C"/>
    <property type="match status" value="1"/>
</dbReference>
<evidence type="ECO:0000259" key="12">
    <source>
        <dbReference type="Pfam" id="PF04101"/>
    </source>
</evidence>
<dbReference type="NCBIfam" id="TIGR01133">
    <property type="entry name" value="murG"/>
    <property type="match status" value="1"/>
</dbReference>
<dbReference type="GO" id="GO:0008360">
    <property type="term" value="P:regulation of cell shape"/>
    <property type="evidence" value="ECO:0007669"/>
    <property type="project" value="UniProtKB-KW"/>
</dbReference>
<proteinExistence type="inferred from homology"/>
<keyword evidence="2 10" id="KW-0132">Cell division</keyword>
<dbReference type="UniPathway" id="UPA00219"/>
<reference evidence="13 14" key="1">
    <citation type="submission" date="2019-03" db="EMBL/GenBank/DDBJ databases">
        <title>Genomic Encyclopedia of Archaeal and Bacterial Type Strains, Phase II (KMG-II): from individual species to whole genera.</title>
        <authorList>
            <person name="Goeker M."/>
        </authorList>
    </citation>
    <scope>NUCLEOTIDE SEQUENCE [LARGE SCALE GENOMIC DNA]</scope>
    <source>
        <strain evidence="13 14">DSM 24323</strain>
    </source>
</reference>
<dbReference type="GO" id="GO:0051301">
    <property type="term" value="P:cell division"/>
    <property type="evidence" value="ECO:0007669"/>
    <property type="project" value="UniProtKB-KW"/>
</dbReference>
<comment type="caution">
    <text evidence="13">The sequence shown here is derived from an EMBL/GenBank/DDBJ whole genome shotgun (WGS) entry which is preliminary data.</text>
</comment>
<dbReference type="HAMAP" id="MF_00033">
    <property type="entry name" value="MurG"/>
    <property type="match status" value="1"/>
</dbReference>
<dbReference type="CDD" id="cd03785">
    <property type="entry name" value="GT28_MurG"/>
    <property type="match status" value="1"/>
</dbReference>
<feature type="binding site" evidence="10">
    <location>
        <position position="311"/>
    </location>
    <ligand>
        <name>UDP-N-acetyl-alpha-D-glucosamine</name>
        <dbReference type="ChEBI" id="CHEBI:57705"/>
    </ligand>
</feature>
<dbReference type="GO" id="GO:0005975">
    <property type="term" value="P:carbohydrate metabolic process"/>
    <property type="evidence" value="ECO:0007669"/>
    <property type="project" value="InterPro"/>
</dbReference>
<evidence type="ECO:0000256" key="1">
    <source>
        <dbReference type="ARBA" id="ARBA00022475"/>
    </source>
</evidence>
<keyword evidence="3 10" id="KW-0328">Glycosyltransferase</keyword>
<dbReference type="AlphaFoldDB" id="A0A4R7J618"/>
<dbReference type="PANTHER" id="PTHR21015:SF22">
    <property type="entry name" value="GLYCOSYLTRANSFERASE"/>
    <property type="match status" value="1"/>
</dbReference>
<evidence type="ECO:0000256" key="7">
    <source>
        <dbReference type="ARBA" id="ARBA00023136"/>
    </source>
</evidence>
<keyword evidence="5 10" id="KW-0133">Cell shape</keyword>
<comment type="pathway">
    <text evidence="10">Cell wall biogenesis; peptidoglycan biosynthesis.</text>
</comment>
<dbReference type="EMBL" id="SOAW01000001">
    <property type="protein sequence ID" value="TDT32811.1"/>
    <property type="molecule type" value="Genomic_DNA"/>
</dbReference>
<comment type="subcellular location">
    <subcellularLocation>
        <location evidence="10">Cell membrane</location>
        <topology evidence="10">Peripheral membrane protein</topology>
        <orientation evidence="10">Cytoplasmic side</orientation>
    </subcellularLocation>
</comment>
<evidence type="ECO:0000256" key="6">
    <source>
        <dbReference type="ARBA" id="ARBA00022984"/>
    </source>
</evidence>
<keyword evidence="7 10" id="KW-0472">Membrane</keyword>
<keyword evidence="1 10" id="KW-1003">Cell membrane</keyword>
<keyword evidence="4 10" id="KW-0808">Transferase</keyword>
<keyword evidence="9 10" id="KW-0961">Cell wall biogenesis/degradation</keyword>
<dbReference type="RefSeq" id="WP_133753403.1">
    <property type="nucleotide sequence ID" value="NZ_SOAW01000001.1"/>
</dbReference>
<feature type="binding site" evidence="10">
    <location>
        <begin position="28"/>
        <end position="30"/>
    </location>
    <ligand>
        <name>UDP-N-acetyl-alpha-D-glucosamine</name>
        <dbReference type="ChEBI" id="CHEBI:57705"/>
    </ligand>
</feature>
<keyword evidence="8 10" id="KW-0131">Cell cycle</keyword>
<evidence type="ECO:0000256" key="8">
    <source>
        <dbReference type="ARBA" id="ARBA00023306"/>
    </source>
</evidence>
<accession>A0A4R7J618</accession>
<dbReference type="GO" id="GO:0050511">
    <property type="term" value="F:undecaprenyldiphospho-muramoylpentapeptide beta-N-acetylglucosaminyltransferase activity"/>
    <property type="evidence" value="ECO:0007669"/>
    <property type="project" value="UniProtKB-UniRule"/>
</dbReference>
<evidence type="ECO:0000256" key="4">
    <source>
        <dbReference type="ARBA" id="ARBA00022679"/>
    </source>
</evidence>
<feature type="binding site" evidence="10">
    <location>
        <position position="178"/>
    </location>
    <ligand>
        <name>UDP-N-acetyl-alpha-D-glucosamine</name>
        <dbReference type="ChEBI" id="CHEBI:57705"/>
    </ligand>
</feature>
<dbReference type="GO" id="GO:0051991">
    <property type="term" value="F:UDP-N-acetyl-D-glucosamine:N-acetylmuramoyl-L-alanyl-D-glutamyl-meso-2,6-diaminopimelyl-D-alanyl-D-alanine-diphosphoundecaprenol 4-beta-N-acetylglucosaminlytransferase activity"/>
    <property type="evidence" value="ECO:0007669"/>
    <property type="project" value="RHEA"/>
</dbReference>
<dbReference type="Pfam" id="PF03033">
    <property type="entry name" value="Glyco_transf_28"/>
    <property type="match status" value="1"/>
</dbReference>
<evidence type="ECO:0000256" key="2">
    <source>
        <dbReference type="ARBA" id="ARBA00022618"/>
    </source>
</evidence>
<dbReference type="InterPro" id="IPR007235">
    <property type="entry name" value="Glyco_trans_28_C"/>
</dbReference>
<evidence type="ECO:0000256" key="9">
    <source>
        <dbReference type="ARBA" id="ARBA00023316"/>
    </source>
</evidence>
<evidence type="ECO:0000256" key="10">
    <source>
        <dbReference type="HAMAP-Rule" id="MF_00033"/>
    </source>
</evidence>
<comment type="catalytic activity">
    <reaction evidence="10">
        <text>di-trans,octa-cis-undecaprenyl diphospho-N-acetyl-alpha-D-muramoyl-L-alanyl-D-glutamyl-meso-2,6-diaminopimeloyl-D-alanyl-D-alanine + UDP-N-acetyl-alpha-D-glucosamine = di-trans,octa-cis-undecaprenyl diphospho-[N-acetyl-alpha-D-glucosaminyl-(1-&gt;4)]-N-acetyl-alpha-D-muramoyl-L-alanyl-D-glutamyl-meso-2,6-diaminopimeloyl-D-alanyl-D-alanine + UDP + H(+)</text>
        <dbReference type="Rhea" id="RHEA:31227"/>
        <dbReference type="ChEBI" id="CHEBI:15378"/>
        <dbReference type="ChEBI" id="CHEBI:57705"/>
        <dbReference type="ChEBI" id="CHEBI:58223"/>
        <dbReference type="ChEBI" id="CHEBI:61387"/>
        <dbReference type="ChEBI" id="CHEBI:61388"/>
        <dbReference type="EC" id="2.4.1.227"/>
    </reaction>
</comment>
<dbReference type="Gene3D" id="3.40.50.2000">
    <property type="entry name" value="Glycogen Phosphorylase B"/>
    <property type="match status" value="2"/>
</dbReference>
<dbReference type="PANTHER" id="PTHR21015">
    <property type="entry name" value="UDP-N-ACETYLGLUCOSAMINE--N-ACETYLMURAMYL-(PENTAPEPTIDE) PYROPHOSPHORYL-UNDECAPRENOL N-ACETYLGLUCOSAMINE TRANSFERASE 1"/>
    <property type="match status" value="1"/>
</dbReference>
<feature type="domain" description="Glycosyltransferase family 28 N-terminal" evidence="11">
    <location>
        <begin position="21"/>
        <end position="158"/>
    </location>
</feature>
<comment type="similarity">
    <text evidence="10">Belongs to the glycosyltransferase 28 family. MurG subfamily.</text>
</comment>
<dbReference type="InterPro" id="IPR004276">
    <property type="entry name" value="GlycoTrans_28_N"/>
</dbReference>
<name>A0A4R7J618_9ACTN</name>
<feature type="binding site" evidence="10">
    <location>
        <position position="140"/>
    </location>
    <ligand>
        <name>UDP-N-acetyl-alpha-D-glucosamine</name>
        <dbReference type="ChEBI" id="CHEBI:57705"/>
    </ligand>
</feature>
<dbReference type="GO" id="GO:0009252">
    <property type="term" value="P:peptidoglycan biosynthetic process"/>
    <property type="evidence" value="ECO:0007669"/>
    <property type="project" value="UniProtKB-UniRule"/>
</dbReference>
<comment type="function">
    <text evidence="10">Cell wall formation. Catalyzes the transfer of a GlcNAc subunit on undecaprenyl-pyrophosphoryl-MurNAc-pentapeptide (lipid intermediate I) to form undecaprenyl-pyrophosphoryl-MurNAc-(pentapeptide)GlcNAc (lipid intermediate II).</text>
</comment>
<evidence type="ECO:0000259" key="11">
    <source>
        <dbReference type="Pfam" id="PF03033"/>
    </source>
</evidence>
<dbReference type="OrthoDB" id="9808936at2"/>
<dbReference type="EC" id="2.4.1.227" evidence="10"/>
<dbReference type="Proteomes" id="UP000295371">
    <property type="component" value="Unassembled WGS sequence"/>
</dbReference>
<sequence length="379" mass="39378">MTTQNGPAADVSSGPEKVRHIALVGGGTAGHTSPLIATAQQLVNSGVRVTALGTSRGLESRVVPDAGIPLELIEAGPLPRRPNLDLFALPVRLLRWVRSAKQTLQRLQVDAVVGYGGYVSTPVYLAAKQLKLPILVHEQNAVPGVANKVGARFAERVFATFPGTELGDSAQIIGLPLRAAIADLDREAARPAAREAFGLGEDQPVLLVSGGSQGAASINAAVLQARDALLAAGVQVLHVLGPDKLTEEHRSITDPETGAGYHPIGFVDMMQDAYAAADLMIGRSGAGTVVETAVVGLPTVLVPLPHGNGEQVRNAESLVRAGGARLVEDSAFTATWIEAEVIDMVKNPELLQQMSTAAKASFPSDAAEVLARAAVAVAR</sequence>
<feature type="binding site" evidence="10">
    <location>
        <position position="212"/>
    </location>
    <ligand>
        <name>UDP-N-acetyl-alpha-D-glucosamine</name>
        <dbReference type="ChEBI" id="CHEBI:57705"/>
    </ligand>
</feature>
<evidence type="ECO:0000313" key="13">
    <source>
        <dbReference type="EMBL" id="TDT32811.1"/>
    </source>
</evidence>
<comment type="caution">
    <text evidence="10">Lacks conserved residue(s) required for the propagation of feature annotation.</text>
</comment>
<dbReference type="GO" id="GO:0071555">
    <property type="term" value="P:cell wall organization"/>
    <property type="evidence" value="ECO:0007669"/>
    <property type="project" value="UniProtKB-KW"/>
</dbReference>
<dbReference type="InterPro" id="IPR006009">
    <property type="entry name" value="GlcNAc_MurG"/>
</dbReference>
<evidence type="ECO:0000256" key="3">
    <source>
        <dbReference type="ARBA" id="ARBA00022676"/>
    </source>
</evidence>
<keyword evidence="14" id="KW-1185">Reference proteome</keyword>
<feature type="domain" description="Glycosyl transferase family 28 C-terminal" evidence="12">
    <location>
        <begin position="205"/>
        <end position="368"/>
    </location>
</feature>
<dbReference type="SUPFAM" id="SSF53756">
    <property type="entry name" value="UDP-Glycosyltransferase/glycogen phosphorylase"/>
    <property type="match status" value="1"/>
</dbReference>
<protein>
    <recommendedName>
        <fullName evidence="10">UDP-N-acetylglucosamine--N-acetylmuramyl-(pentapeptide) pyrophosphoryl-undecaprenol N-acetylglucosamine transferase</fullName>
        <ecNumber evidence="10">2.4.1.227</ecNumber>
    </recommendedName>
    <alternativeName>
        <fullName evidence="10">Undecaprenyl-PP-MurNAc-pentapeptide-UDPGlcNAc GlcNAc transferase</fullName>
    </alternativeName>
</protein>
<dbReference type="GO" id="GO:0005886">
    <property type="term" value="C:plasma membrane"/>
    <property type="evidence" value="ECO:0007669"/>
    <property type="project" value="UniProtKB-SubCell"/>
</dbReference>
<gene>
    <name evidence="10" type="primary">murG</name>
    <name evidence="13" type="ORF">CLV29_0400</name>
</gene>
<evidence type="ECO:0000313" key="14">
    <source>
        <dbReference type="Proteomes" id="UP000295371"/>
    </source>
</evidence>